<proteinExistence type="predicted"/>
<gene>
    <name evidence="6" type="ORF">EDD40_7683</name>
</gene>
<name>A0A3N1HI32_9PSEU</name>
<dbReference type="Pfam" id="PF00550">
    <property type="entry name" value="PP-binding"/>
    <property type="match status" value="1"/>
</dbReference>
<dbReference type="InterPro" id="IPR020845">
    <property type="entry name" value="AMP-binding_CS"/>
</dbReference>
<evidence type="ECO:0000256" key="2">
    <source>
        <dbReference type="ARBA" id="ARBA00022450"/>
    </source>
</evidence>
<comment type="cofactor">
    <cofactor evidence="1">
        <name>pantetheine 4'-phosphate</name>
        <dbReference type="ChEBI" id="CHEBI:47942"/>
    </cofactor>
</comment>
<dbReference type="GO" id="GO:0044550">
    <property type="term" value="P:secondary metabolite biosynthetic process"/>
    <property type="evidence" value="ECO:0007669"/>
    <property type="project" value="TreeGrafter"/>
</dbReference>
<dbReference type="PROSITE" id="PS00455">
    <property type="entry name" value="AMP_BINDING"/>
    <property type="match status" value="1"/>
</dbReference>
<dbReference type="InterPro" id="IPR036736">
    <property type="entry name" value="ACP-like_sf"/>
</dbReference>
<dbReference type="CDD" id="cd12117">
    <property type="entry name" value="A_NRPS_Srf_like"/>
    <property type="match status" value="1"/>
</dbReference>
<dbReference type="Gene3D" id="3.40.50.980">
    <property type="match status" value="2"/>
</dbReference>
<comment type="caution">
    <text evidence="6">The sequence shown here is derived from an EMBL/GenBank/DDBJ whole genome shotgun (WGS) entry which is preliminary data.</text>
</comment>
<dbReference type="InterPro" id="IPR025110">
    <property type="entry name" value="AMP-bd_C"/>
</dbReference>
<dbReference type="GO" id="GO:0031177">
    <property type="term" value="F:phosphopantetheine binding"/>
    <property type="evidence" value="ECO:0007669"/>
    <property type="project" value="InterPro"/>
</dbReference>
<organism evidence="6 7">
    <name type="scientific">Saccharothrix texasensis</name>
    <dbReference type="NCBI Taxonomy" id="103734"/>
    <lineage>
        <taxon>Bacteria</taxon>
        <taxon>Bacillati</taxon>
        <taxon>Actinomycetota</taxon>
        <taxon>Actinomycetes</taxon>
        <taxon>Pseudonocardiales</taxon>
        <taxon>Pseudonocardiaceae</taxon>
        <taxon>Saccharothrix</taxon>
    </lineage>
</organism>
<keyword evidence="2" id="KW-0596">Phosphopantetheine</keyword>
<feature type="region of interest" description="Disordered" evidence="4">
    <location>
        <begin position="1034"/>
        <end position="1058"/>
    </location>
</feature>
<dbReference type="PANTHER" id="PTHR45527:SF1">
    <property type="entry name" value="FATTY ACID SYNTHASE"/>
    <property type="match status" value="1"/>
</dbReference>
<dbReference type="InterPro" id="IPR045851">
    <property type="entry name" value="AMP-bd_C_sf"/>
</dbReference>
<dbReference type="GO" id="GO:0008610">
    <property type="term" value="P:lipid biosynthetic process"/>
    <property type="evidence" value="ECO:0007669"/>
    <property type="project" value="UniProtKB-ARBA"/>
</dbReference>
<dbReference type="AlphaFoldDB" id="A0A3N1HI32"/>
<dbReference type="Pfam" id="PF13193">
    <property type="entry name" value="AMP-binding_C"/>
    <property type="match status" value="1"/>
</dbReference>
<dbReference type="Gene3D" id="3.30.300.30">
    <property type="match status" value="1"/>
</dbReference>
<dbReference type="Pfam" id="PF00668">
    <property type="entry name" value="Condensation"/>
    <property type="match status" value="1"/>
</dbReference>
<dbReference type="CDD" id="cd19543">
    <property type="entry name" value="DCL_NRPS"/>
    <property type="match status" value="1"/>
</dbReference>
<dbReference type="InterPro" id="IPR001242">
    <property type="entry name" value="Condensation_dom"/>
</dbReference>
<evidence type="ECO:0000313" key="6">
    <source>
        <dbReference type="EMBL" id="ROP42187.1"/>
    </source>
</evidence>
<evidence type="ECO:0000259" key="5">
    <source>
        <dbReference type="PROSITE" id="PS50075"/>
    </source>
</evidence>
<dbReference type="GO" id="GO:0005829">
    <property type="term" value="C:cytosol"/>
    <property type="evidence" value="ECO:0007669"/>
    <property type="project" value="TreeGrafter"/>
</dbReference>
<dbReference type="InterPro" id="IPR009081">
    <property type="entry name" value="PP-bd_ACP"/>
</dbReference>
<keyword evidence="7" id="KW-1185">Reference proteome</keyword>
<protein>
    <submittedName>
        <fullName evidence="6">Amino acid adenylation domain-containing protein</fullName>
    </submittedName>
</protein>
<dbReference type="InterPro" id="IPR010071">
    <property type="entry name" value="AA_adenyl_dom"/>
</dbReference>
<dbReference type="InterPro" id="IPR000873">
    <property type="entry name" value="AMP-dep_synth/lig_dom"/>
</dbReference>
<evidence type="ECO:0000256" key="3">
    <source>
        <dbReference type="ARBA" id="ARBA00022553"/>
    </source>
</evidence>
<dbReference type="Gene3D" id="2.30.38.10">
    <property type="entry name" value="Luciferase, Domain 3"/>
    <property type="match status" value="1"/>
</dbReference>
<dbReference type="EMBL" id="RJKM01000001">
    <property type="protein sequence ID" value="ROP42187.1"/>
    <property type="molecule type" value="Genomic_DNA"/>
</dbReference>
<dbReference type="GO" id="GO:0003824">
    <property type="term" value="F:catalytic activity"/>
    <property type="evidence" value="ECO:0007669"/>
    <property type="project" value="InterPro"/>
</dbReference>
<sequence length="1088" mass="119806">MVDKDNIESISGLAAMQKGMLFSHAVDTGSDAYVEQFDFVIAGEVDAGHMRAALAGVSRTYSVLRTIFSYRNTDEPYQIVLKEWAPELDVRDYRDRPDLGRDVEEFKVADRAKGFDLSADVLLRATLIRVGDRRWRLVVTFHHIILDGWSLGPLFATLMGYYEELTRTGSFLPRGEALPYRDYIAWHERQRGEDARRHWAEVLDGYENAAVLPADPRPGGYRGATHRFTLPAGLHDGLTRFAQETGVTQSAVFQAAWGVVLQKFNYADDVVFGSVVSGRGAELGGIGDAVGLFANTQPVRVTAGPDQDLAGLCRDVHESYLRANAFENFPLHEIQGLTPLKNKLLDHVVAFENYPLSEQLRDFGGEQGEGLAFEGVQVFERTSYDLHIVVNPGRDFAVTFAYNANHYSPELVRELERCLVRVFTAAVDDPRTRIADLALVAGRAEDAPGPLPAPSAMLDSSVVDVFADVVAAHGDKTALVWRGNEYSYAELDRWSDSVAWDLHHRGVVPGTAVGVLADRRPELIAAILGLLKNGNFYVPIDTKDAKPRVEYVVADAGVEHLCTVLEHAEKAPASSRVLLVARPTGDVPPFPRRRNLNGATAYLMYTSGSTGNPKGCRITHRNVLRLFADQEFFDFHDRQVVMFTGSPAFDASTFEIWGTLLFGATLVLADELDVLDGDLMRDVIKRNQVTGLWLTSPLFNQLSAYDPAIFDRLDHLLVGGSALSVRHLERVRDACPDLRITNGYGPTENTTFSTTHEIRAEDLRRERIPIGRPLAHSSVHVLDRGLNLLPPGAVGELCVGGDGVSTGYHNRPELDLTSFVTVPALPGRRLYRTGDLVRELPDGTLDYLGRADDQVKISGFRVELGEVESVLRSVDRIEDAAVICVEVDGEKSLRGYYVAREPIAPDAVRQAMAKVVAPYMVPAGLAQLDRIPLNKSGKVDRARLAALRPEPEARRAAPDLGAVSDVVRLLVDIIADLVPAEAIDVNRNFFDLGINSLNLLTINNRLRKALDRNVPLVQLFQHTSIASLAAYLDGGADEPGSRPDDSGPEDAFAEEEQEEERAFTASALLREIADEIAEELAAELEEEL</sequence>
<dbReference type="RefSeq" id="WP_211348336.1">
    <property type="nucleotide sequence ID" value="NZ_RJKM01000001.1"/>
</dbReference>
<evidence type="ECO:0000313" key="7">
    <source>
        <dbReference type="Proteomes" id="UP000268727"/>
    </source>
</evidence>
<dbReference type="PANTHER" id="PTHR45527">
    <property type="entry name" value="NONRIBOSOMAL PEPTIDE SYNTHETASE"/>
    <property type="match status" value="1"/>
</dbReference>
<feature type="compositionally biased region" description="Acidic residues" evidence="4">
    <location>
        <begin position="1046"/>
        <end position="1058"/>
    </location>
</feature>
<dbReference type="SMART" id="SM00823">
    <property type="entry name" value="PKS_PP"/>
    <property type="match status" value="1"/>
</dbReference>
<feature type="domain" description="Carrier" evidence="5">
    <location>
        <begin position="961"/>
        <end position="1036"/>
    </location>
</feature>
<dbReference type="Gene3D" id="3.30.559.10">
    <property type="entry name" value="Chloramphenicol acetyltransferase-like domain"/>
    <property type="match status" value="1"/>
</dbReference>
<accession>A0A3N1HI32</accession>
<evidence type="ECO:0000256" key="1">
    <source>
        <dbReference type="ARBA" id="ARBA00001957"/>
    </source>
</evidence>
<dbReference type="SUPFAM" id="SSF56801">
    <property type="entry name" value="Acetyl-CoA synthetase-like"/>
    <property type="match status" value="1"/>
</dbReference>
<evidence type="ECO:0000256" key="4">
    <source>
        <dbReference type="SAM" id="MobiDB-lite"/>
    </source>
</evidence>
<dbReference type="SUPFAM" id="SSF47336">
    <property type="entry name" value="ACP-like"/>
    <property type="match status" value="1"/>
</dbReference>
<reference evidence="6 7" key="1">
    <citation type="submission" date="2018-11" db="EMBL/GenBank/DDBJ databases">
        <title>Sequencing the genomes of 1000 actinobacteria strains.</title>
        <authorList>
            <person name="Klenk H.-P."/>
        </authorList>
    </citation>
    <scope>NUCLEOTIDE SEQUENCE [LARGE SCALE GENOMIC DNA]</scope>
    <source>
        <strain evidence="6 7">DSM 44231</strain>
    </source>
</reference>
<dbReference type="NCBIfam" id="TIGR01733">
    <property type="entry name" value="AA-adenyl-dom"/>
    <property type="match status" value="1"/>
</dbReference>
<dbReference type="Proteomes" id="UP000268727">
    <property type="component" value="Unassembled WGS sequence"/>
</dbReference>
<dbReference type="SUPFAM" id="SSF52777">
    <property type="entry name" value="CoA-dependent acyltransferases"/>
    <property type="match status" value="2"/>
</dbReference>
<dbReference type="InterPro" id="IPR020806">
    <property type="entry name" value="PKS_PP-bd"/>
</dbReference>
<dbReference type="Gene3D" id="1.10.1200.10">
    <property type="entry name" value="ACP-like"/>
    <property type="match status" value="1"/>
</dbReference>
<dbReference type="InterPro" id="IPR023213">
    <property type="entry name" value="CAT-like_dom_sf"/>
</dbReference>
<dbReference type="PROSITE" id="PS50075">
    <property type="entry name" value="CARRIER"/>
    <property type="match status" value="1"/>
</dbReference>
<keyword evidence="3" id="KW-0597">Phosphoprotein</keyword>
<dbReference type="Pfam" id="PF00501">
    <property type="entry name" value="AMP-binding"/>
    <property type="match status" value="1"/>
</dbReference>
<dbReference type="Gene3D" id="3.30.559.30">
    <property type="entry name" value="Nonribosomal peptide synthetase, condensation domain"/>
    <property type="match status" value="1"/>
</dbReference>
<dbReference type="GO" id="GO:0043041">
    <property type="term" value="P:amino acid activation for nonribosomal peptide biosynthetic process"/>
    <property type="evidence" value="ECO:0007669"/>
    <property type="project" value="TreeGrafter"/>
</dbReference>